<keyword evidence="1" id="KW-1133">Transmembrane helix</keyword>
<gene>
    <name evidence="2" type="ORF">EBN88_11950</name>
</gene>
<organism evidence="2 3">
    <name type="scientific">Streptomyces triticirhizae</name>
    <dbReference type="NCBI Taxonomy" id="2483353"/>
    <lineage>
        <taxon>Bacteria</taxon>
        <taxon>Bacillati</taxon>
        <taxon>Actinomycetota</taxon>
        <taxon>Actinomycetes</taxon>
        <taxon>Kitasatosporales</taxon>
        <taxon>Streptomycetaceae</taxon>
        <taxon>Streptomyces</taxon>
    </lineage>
</organism>
<dbReference type="Proteomes" id="UP000278673">
    <property type="component" value="Unassembled WGS sequence"/>
</dbReference>
<dbReference type="AlphaFoldDB" id="A0A3M2LWL7"/>
<comment type="caution">
    <text evidence="2">The sequence shown here is derived from an EMBL/GenBank/DDBJ whole genome shotgun (WGS) entry which is preliminary data.</text>
</comment>
<keyword evidence="3" id="KW-1185">Reference proteome</keyword>
<dbReference type="RefSeq" id="WP_122183820.1">
    <property type="nucleotide sequence ID" value="NZ_RFFJ01000051.1"/>
</dbReference>
<proteinExistence type="predicted"/>
<evidence type="ECO:0000313" key="2">
    <source>
        <dbReference type="EMBL" id="RMI40953.1"/>
    </source>
</evidence>
<keyword evidence="1" id="KW-0812">Transmembrane</keyword>
<accession>A0A3M2LWL7</accession>
<reference evidence="2 3" key="1">
    <citation type="submission" date="2018-10" db="EMBL/GenBank/DDBJ databases">
        <title>Isolation, diversity and antifungal activity of actinobacteria from wheat.</title>
        <authorList>
            <person name="Han C."/>
        </authorList>
    </citation>
    <scope>NUCLEOTIDE SEQUENCE [LARGE SCALE GENOMIC DNA]</scope>
    <source>
        <strain evidence="2 3">NEAU-YY642</strain>
    </source>
</reference>
<sequence>MFDLRISFTTEAAESAERMAPHRKELLDRGLAKLARDPYHKASAPVGTHEDNRKAQVAPGILIEYLIGQGLMVVVVVTVFDEDLFLV</sequence>
<keyword evidence="1" id="KW-0472">Membrane</keyword>
<protein>
    <recommendedName>
        <fullName evidence="4">Type II toxin-antitoxin system RelE/ParE family toxin</fullName>
    </recommendedName>
</protein>
<evidence type="ECO:0000256" key="1">
    <source>
        <dbReference type="SAM" id="Phobius"/>
    </source>
</evidence>
<evidence type="ECO:0008006" key="4">
    <source>
        <dbReference type="Google" id="ProtNLM"/>
    </source>
</evidence>
<name>A0A3M2LWL7_9ACTN</name>
<evidence type="ECO:0000313" key="3">
    <source>
        <dbReference type="Proteomes" id="UP000278673"/>
    </source>
</evidence>
<dbReference type="EMBL" id="RFFJ01000051">
    <property type="protein sequence ID" value="RMI40953.1"/>
    <property type="molecule type" value="Genomic_DNA"/>
</dbReference>
<feature type="transmembrane region" description="Helical" evidence="1">
    <location>
        <begin position="62"/>
        <end position="80"/>
    </location>
</feature>